<dbReference type="STRING" id="1216006.VA7868_01501"/>
<organism evidence="1 2">
    <name type="scientific">Vibrio aerogenes CECT 7868</name>
    <dbReference type="NCBI Taxonomy" id="1216006"/>
    <lineage>
        <taxon>Bacteria</taxon>
        <taxon>Pseudomonadati</taxon>
        <taxon>Pseudomonadota</taxon>
        <taxon>Gammaproteobacteria</taxon>
        <taxon>Vibrionales</taxon>
        <taxon>Vibrionaceae</taxon>
        <taxon>Vibrio</taxon>
    </lineage>
</organism>
<accession>A0A1M5Y4Y8</accession>
<sequence length="113" mass="12845">MKYDFCAIRDYRPSTRTIAAIKEINNTVKMSKYLAGVISITPVFAIFAGRGPIEAGAISSGYNLYNYNWNDFSDALSGIPDIERRTIETIALNESMYQMGKDYEFWKCVYNAL</sequence>
<keyword evidence="2" id="KW-1185">Reference proteome</keyword>
<evidence type="ECO:0000313" key="1">
    <source>
        <dbReference type="EMBL" id="SHI07140.1"/>
    </source>
</evidence>
<dbReference type="Proteomes" id="UP000184608">
    <property type="component" value="Unassembled WGS sequence"/>
</dbReference>
<evidence type="ECO:0000313" key="2">
    <source>
        <dbReference type="Proteomes" id="UP000184608"/>
    </source>
</evidence>
<dbReference type="OrthoDB" id="6267106at2"/>
<dbReference type="AlphaFoldDB" id="A0A1M5Y4Y8"/>
<proteinExistence type="predicted"/>
<reference evidence="1 2" key="1">
    <citation type="submission" date="2016-11" db="EMBL/GenBank/DDBJ databases">
        <authorList>
            <person name="Jaros S."/>
            <person name="Januszkiewicz K."/>
            <person name="Wedrychowicz H."/>
        </authorList>
    </citation>
    <scope>NUCLEOTIDE SEQUENCE [LARGE SCALE GENOMIC DNA]</scope>
    <source>
        <strain evidence="1 2">CECT 7868</strain>
    </source>
</reference>
<dbReference type="RefSeq" id="WP_073603231.1">
    <property type="nucleotide sequence ID" value="NZ_FQXZ01000014.1"/>
</dbReference>
<protein>
    <submittedName>
        <fullName evidence="1">Uncharacterized protein</fullName>
    </submittedName>
</protein>
<dbReference type="EMBL" id="FQXZ01000014">
    <property type="protein sequence ID" value="SHI07140.1"/>
    <property type="molecule type" value="Genomic_DNA"/>
</dbReference>
<gene>
    <name evidence="1" type="ORF">VA7868_01501</name>
</gene>
<name>A0A1M5Y4Y8_9VIBR</name>